<reference evidence="7" key="1">
    <citation type="journal article" date="2016" name="Front. Microbiol.">
        <title>Genome Sequence of the Piezophilic, Mesophilic Sulfate-Reducing Bacterium Desulfovibrio indicus J2T.</title>
        <authorList>
            <person name="Cao J."/>
            <person name="Maignien L."/>
            <person name="Shao Z."/>
            <person name="Alain K."/>
            <person name="Jebbar M."/>
        </authorList>
    </citation>
    <scope>NUCLEOTIDE SEQUENCE</scope>
    <source>
        <strain evidence="7">NBRC 103626</strain>
    </source>
</reference>
<dbReference type="SUPFAM" id="SSF56645">
    <property type="entry name" value="Acyl-CoA dehydrogenase NM domain-like"/>
    <property type="match status" value="1"/>
</dbReference>
<dbReference type="GO" id="GO:0003995">
    <property type="term" value="F:acyl-CoA dehydrogenase activity"/>
    <property type="evidence" value="ECO:0007669"/>
    <property type="project" value="TreeGrafter"/>
</dbReference>
<evidence type="ECO:0008006" key="9">
    <source>
        <dbReference type="Google" id="ProtNLM"/>
    </source>
</evidence>
<dbReference type="InterPro" id="IPR037069">
    <property type="entry name" value="AcylCoA_DH/ox_N_sf"/>
</dbReference>
<keyword evidence="3" id="KW-0285">Flavoprotein</keyword>
<feature type="domain" description="Acyl-CoA dehydrogenase/oxidase C-terminal" evidence="5">
    <location>
        <begin position="225"/>
        <end position="334"/>
    </location>
</feature>
<dbReference type="Pfam" id="PF02771">
    <property type="entry name" value="Acyl-CoA_dh_N"/>
    <property type="match status" value="1"/>
</dbReference>
<dbReference type="InterPro" id="IPR009075">
    <property type="entry name" value="AcylCo_DH/oxidase_C"/>
</dbReference>
<dbReference type="Pfam" id="PF00441">
    <property type="entry name" value="Acyl-CoA_dh_1"/>
    <property type="match status" value="1"/>
</dbReference>
<evidence type="ECO:0000313" key="7">
    <source>
        <dbReference type="EMBL" id="GJD77083.1"/>
    </source>
</evidence>
<sequence length="372" mass="38934">MTLDLIRRAEAAATPCAAEAAALDRHGAFPEAALGRLRTGGYLAAPLPADLGGAGLCEPERVAALCSLLTAIGRGSLAVGRLYEGHVNALALALRYGSDDARASLARDARAGHLFGVWNTEPEPGGLVLAEDALRGAKSFASGAGHVTRPLVTARLADGRRQMLVVPLAPGERADLSAWRAQGMRATATGRVDLTGLRAADAAQVGAPDDYARQPFFFGGAWRFMAVQLGGIEAVVEAHRAHMRATGRGADPHQQARLGRALIAAESCRLLVARAAEAVAAERAGAERIVAYVNLARAAVEQAGLDVIALAQRSVGLAGFLEDHPLERLTRDLATYLRQPAPDYALTSAAAYALAEEAPLPALWDGLESEQR</sequence>
<gene>
    <name evidence="7" type="ORF">NBEOAGPD_0285</name>
</gene>
<reference evidence="7" key="2">
    <citation type="submission" date="2021-08" db="EMBL/GenBank/DDBJ databases">
        <authorList>
            <person name="Tani A."/>
            <person name="Ola A."/>
            <person name="Ogura Y."/>
            <person name="Katsura K."/>
            <person name="Hayashi T."/>
        </authorList>
    </citation>
    <scope>NUCLEOTIDE SEQUENCE</scope>
    <source>
        <strain evidence="7">NBRC 103626</strain>
    </source>
</reference>
<protein>
    <recommendedName>
        <fullName evidence="9">Acyl-CoA dehydrogenase</fullName>
    </recommendedName>
</protein>
<comment type="similarity">
    <text evidence="2">Belongs to the acyl-CoA dehydrogenase family.</text>
</comment>
<dbReference type="InterPro" id="IPR013786">
    <property type="entry name" value="AcylCoA_DH/ox_N"/>
</dbReference>
<evidence type="ECO:0000259" key="6">
    <source>
        <dbReference type="Pfam" id="PF02771"/>
    </source>
</evidence>
<dbReference type="Gene3D" id="1.20.140.10">
    <property type="entry name" value="Butyryl-CoA Dehydrogenase, subunit A, domain 3"/>
    <property type="match status" value="1"/>
</dbReference>
<evidence type="ECO:0000256" key="4">
    <source>
        <dbReference type="ARBA" id="ARBA00022827"/>
    </source>
</evidence>
<dbReference type="PANTHER" id="PTHR43884:SF12">
    <property type="entry name" value="ISOVALERYL-COA DEHYDROGENASE, MITOCHONDRIAL-RELATED"/>
    <property type="match status" value="1"/>
</dbReference>
<dbReference type="InterPro" id="IPR009100">
    <property type="entry name" value="AcylCoA_DH/oxidase_NM_dom_sf"/>
</dbReference>
<organism evidence="7 8">
    <name type="scientific">Methylobacterium gregans</name>
    <dbReference type="NCBI Taxonomy" id="374424"/>
    <lineage>
        <taxon>Bacteria</taxon>
        <taxon>Pseudomonadati</taxon>
        <taxon>Pseudomonadota</taxon>
        <taxon>Alphaproteobacteria</taxon>
        <taxon>Hyphomicrobiales</taxon>
        <taxon>Methylobacteriaceae</taxon>
        <taxon>Methylobacterium</taxon>
    </lineage>
</organism>
<dbReference type="Gene3D" id="2.40.110.10">
    <property type="entry name" value="Butyryl-CoA Dehydrogenase, subunit A, domain 2"/>
    <property type="match status" value="1"/>
</dbReference>
<evidence type="ECO:0000256" key="1">
    <source>
        <dbReference type="ARBA" id="ARBA00001974"/>
    </source>
</evidence>
<dbReference type="RefSeq" id="WP_238300706.1">
    <property type="nucleotide sequence ID" value="NZ_BPQM01000006.1"/>
</dbReference>
<dbReference type="SUPFAM" id="SSF47203">
    <property type="entry name" value="Acyl-CoA dehydrogenase C-terminal domain-like"/>
    <property type="match status" value="1"/>
</dbReference>
<dbReference type="PIRSF" id="PIRSF016578">
    <property type="entry name" value="HsaA"/>
    <property type="match status" value="1"/>
</dbReference>
<feature type="domain" description="Acyl-CoA dehydrogenase/oxidase N-terminal" evidence="6">
    <location>
        <begin position="11"/>
        <end position="104"/>
    </location>
</feature>
<dbReference type="Gene3D" id="1.10.540.10">
    <property type="entry name" value="Acyl-CoA dehydrogenase/oxidase, N-terminal domain"/>
    <property type="match status" value="1"/>
</dbReference>
<keyword evidence="8" id="KW-1185">Reference proteome</keyword>
<dbReference type="AlphaFoldDB" id="A0AA37HKX9"/>
<proteinExistence type="inferred from homology"/>
<dbReference type="InterPro" id="IPR046373">
    <property type="entry name" value="Acyl-CoA_Oxase/DH_mid-dom_sf"/>
</dbReference>
<evidence type="ECO:0000313" key="8">
    <source>
        <dbReference type="Proteomes" id="UP001055108"/>
    </source>
</evidence>
<dbReference type="Proteomes" id="UP001055108">
    <property type="component" value="Unassembled WGS sequence"/>
</dbReference>
<name>A0AA37HKX9_9HYPH</name>
<evidence type="ECO:0000256" key="3">
    <source>
        <dbReference type="ARBA" id="ARBA00022630"/>
    </source>
</evidence>
<dbReference type="PANTHER" id="PTHR43884">
    <property type="entry name" value="ACYL-COA DEHYDROGENASE"/>
    <property type="match status" value="1"/>
</dbReference>
<keyword evidence="4" id="KW-0274">FAD</keyword>
<dbReference type="InterPro" id="IPR036250">
    <property type="entry name" value="AcylCo_DH-like_C"/>
</dbReference>
<comment type="cofactor">
    <cofactor evidence="1">
        <name>FAD</name>
        <dbReference type="ChEBI" id="CHEBI:57692"/>
    </cofactor>
</comment>
<dbReference type="GO" id="GO:0050660">
    <property type="term" value="F:flavin adenine dinucleotide binding"/>
    <property type="evidence" value="ECO:0007669"/>
    <property type="project" value="InterPro"/>
</dbReference>
<evidence type="ECO:0000256" key="2">
    <source>
        <dbReference type="ARBA" id="ARBA00009347"/>
    </source>
</evidence>
<comment type="caution">
    <text evidence="7">The sequence shown here is derived from an EMBL/GenBank/DDBJ whole genome shotgun (WGS) entry which is preliminary data.</text>
</comment>
<accession>A0AA37HKX9</accession>
<evidence type="ECO:0000259" key="5">
    <source>
        <dbReference type="Pfam" id="PF00441"/>
    </source>
</evidence>
<dbReference type="EMBL" id="BPQM01000006">
    <property type="protein sequence ID" value="GJD77083.1"/>
    <property type="molecule type" value="Genomic_DNA"/>
</dbReference>